<keyword evidence="2" id="KW-1185">Reference proteome</keyword>
<evidence type="ECO:0000313" key="2">
    <source>
        <dbReference type="Proteomes" id="UP000837801"/>
    </source>
</evidence>
<proteinExistence type="predicted"/>
<dbReference type="EMBL" id="CAKXYY010000019">
    <property type="protein sequence ID" value="CAH2354883.1"/>
    <property type="molecule type" value="Genomic_DNA"/>
</dbReference>
<comment type="caution">
    <text evidence="1">The sequence shown here is derived from an EMBL/GenBank/DDBJ whole genome shotgun (WGS) entry which is preliminary data.</text>
</comment>
<dbReference type="Proteomes" id="UP000837801">
    <property type="component" value="Unassembled WGS sequence"/>
</dbReference>
<gene>
    <name evidence="1" type="ORF">CLIB1423_19S01992</name>
</gene>
<organism evidence="1 2">
    <name type="scientific">[Candida] railenensis</name>
    <dbReference type="NCBI Taxonomy" id="45579"/>
    <lineage>
        <taxon>Eukaryota</taxon>
        <taxon>Fungi</taxon>
        <taxon>Dikarya</taxon>
        <taxon>Ascomycota</taxon>
        <taxon>Saccharomycotina</taxon>
        <taxon>Pichiomycetes</taxon>
        <taxon>Debaryomycetaceae</taxon>
        <taxon>Kurtzmaniella</taxon>
    </lineage>
</organism>
<accession>A0A9P0W0C7</accession>
<evidence type="ECO:0000313" key="1">
    <source>
        <dbReference type="EMBL" id="CAH2354883.1"/>
    </source>
</evidence>
<dbReference type="AlphaFoldDB" id="A0A9P0W0C7"/>
<protein>
    <submittedName>
        <fullName evidence="1">Uncharacterized protein</fullName>
    </submittedName>
</protein>
<sequence>MEKTTALGPPSRRLRHGTSLITVPYKLSCKFSCKFSVQVVDVPIFNIYQLCYPMVISTTMLPCGTLFEPPMLQCALSTNLLSYKSVLSTNLLSCTLAYSLHHYSAWPHLQPAPAPAPSLPHSKVHTLSENCRLSLNTGLSRGSRCSTYNVSLETSLRKKFPLAPHCRGTIGKIKGKIRQSPVVPH</sequence>
<reference evidence="1" key="1">
    <citation type="submission" date="2022-03" db="EMBL/GenBank/DDBJ databases">
        <authorList>
            <person name="Legras J.-L."/>
            <person name="Devillers H."/>
            <person name="Grondin C."/>
        </authorList>
    </citation>
    <scope>NUCLEOTIDE SEQUENCE</scope>
    <source>
        <strain evidence="1">CLIB 1423</strain>
    </source>
</reference>
<name>A0A9P0W0C7_9ASCO</name>